<reference evidence="2" key="1">
    <citation type="journal article" date="2019" name="PLoS Negl. Trop. Dis.">
        <title>Revisiting the worldwide diversity of Leptospira species in the environment.</title>
        <authorList>
            <person name="Vincent A.T."/>
            <person name="Schiettekatte O."/>
            <person name="Bourhy P."/>
            <person name="Veyrier F.J."/>
            <person name="Picardeau M."/>
        </authorList>
    </citation>
    <scope>NUCLEOTIDE SEQUENCE [LARGE SCALE GENOMIC DNA]</scope>
    <source>
        <strain evidence="2">201601298</strain>
    </source>
</reference>
<evidence type="ECO:0008006" key="3">
    <source>
        <dbReference type="Google" id="ProtNLM"/>
    </source>
</evidence>
<dbReference type="Gene3D" id="2.130.10.10">
    <property type="entry name" value="YVTN repeat-like/Quinoprotein amine dehydrogenase"/>
    <property type="match status" value="1"/>
</dbReference>
<comment type="caution">
    <text evidence="1">The sequence shown here is derived from an EMBL/GenBank/DDBJ whole genome shotgun (WGS) entry which is preliminary data.</text>
</comment>
<dbReference type="InterPro" id="IPR015943">
    <property type="entry name" value="WD40/YVTN_repeat-like_dom_sf"/>
</dbReference>
<gene>
    <name evidence="1" type="ORF">EHR01_07025</name>
</gene>
<dbReference type="Proteomes" id="UP000297940">
    <property type="component" value="Unassembled WGS sequence"/>
</dbReference>
<keyword evidence="2" id="KW-1185">Reference proteome</keyword>
<protein>
    <recommendedName>
        <fullName evidence="3">Lactonase</fullName>
    </recommendedName>
</protein>
<dbReference type="EMBL" id="RQHK01000003">
    <property type="protein sequence ID" value="TGM78206.1"/>
    <property type="molecule type" value="Genomic_DNA"/>
</dbReference>
<name>A0ABY2P1F5_9LEPT</name>
<proteinExistence type="predicted"/>
<sequence>MTVRSQFISRAFFITILFAFAFQCKMPELNNPGDPLSEEFAKQSVFAEFVRYFLQEKALPDALAVILVKSSVPYETGLRVYRVDNERGVIDDYVSDVRTATTAAFPGCTPYRIGVPPHSRDIITFTGSLSERVVVHRYGTDRTLNLLQDQPGIGNPRVMGFSEDGMTMYHTNTAANPGTITRWNRDPVSGFLAPNNVGSYPYAVGCSPVAVKLSDSDGIIFSATSTLPPIGINILKKTGPDSLTLVGGAPFTTPDNPSGHENLCIIESKRLLYSTSANATSPIYGYRYDSSGFLSILPNSPFSPDSSYSNHVPVANSTTSFAIDPTGNYAAFLYATGATYNIRLLIVDNTTGSLLQTNQKFTVGNGPKSLQWDKSGKFIYFVSDTGGTTNNYQIEYFKFSDGMLSKGENSPITISAITNGYAPQVISPIQKYYH</sequence>
<accession>A0ABY2P1F5</accession>
<organism evidence="1 2">
    <name type="scientific">Leptospira mtsangambouensis</name>
    <dbReference type="NCBI Taxonomy" id="2484912"/>
    <lineage>
        <taxon>Bacteria</taxon>
        <taxon>Pseudomonadati</taxon>
        <taxon>Spirochaetota</taxon>
        <taxon>Spirochaetia</taxon>
        <taxon>Leptospirales</taxon>
        <taxon>Leptospiraceae</taxon>
        <taxon>Leptospira</taxon>
    </lineage>
</organism>
<dbReference type="SUPFAM" id="SSF50969">
    <property type="entry name" value="YVTN repeat-like/Quinoprotein amine dehydrogenase"/>
    <property type="match status" value="1"/>
</dbReference>
<dbReference type="RefSeq" id="WP_135693991.1">
    <property type="nucleotide sequence ID" value="NZ_RQHK01000003.1"/>
</dbReference>
<evidence type="ECO:0000313" key="1">
    <source>
        <dbReference type="EMBL" id="TGM78206.1"/>
    </source>
</evidence>
<evidence type="ECO:0000313" key="2">
    <source>
        <dbReference type="Proteomes" id="UP000297940"/>
    </source>
</evidence>
<dbReference type="InterPro" id="IPR011044">
    <property type="entry name" value="Quino_amine_DH_bsu"/>
</dbReference>